<dbReference type="InterPro" id="IPR020103">
    <property type="entry name" value="PsdUridine_synth_cat_dom_sf"/>
</dbReference>
<evidence type="ECO:0000256" key="3">
    <source>
        <dbReference type="ARBA" id="ARBA00023235"/>
    </source>
</evidence>
<dbReference type="SUPFAM" id="SSF55120">
    <property type="entry name" value="Pseudouridine synthase"/>
    <property type="match status" value="1"/>
</dbReference>
<dbReference type="RefSeq" id="WP_096999250.1">
    <property type="nucleotide sequence ID" value="NZ_OBEI01000001.1"/>
</dbReference>
<dbReference type="PROSITE" id="PS50984">
    <property type="entry name" value="TRUD"/>
    <property type="match status" value="1"/>
</dbReference>
<dbReference type="InterPro" id="IPR020119">
    <property type="entry name" value="PsdUridine_synth_TruD_CS"/>
</dbReference>
<keyword evidence="3" id="KW-0413">Isomerase</keyword>
<sequence>MKKVVFNWDIKEKPEDFIVKEIASFDISDNGNYYLYQLIKRNMNTQDVVKRYGFGYAGLKDKNALTFQYVSSERFLGETIFERVDKDSFYALIYKGRIRKKIKIGNLKGNKFSIKLKGNRLKEQDWFINYFDLQRVLRNKEKGKKLLKQLNRKVKLKWLENFYIDAYLSHLWNKSLMFYLQSQFSGYFVEEKGIKYFIPFTDFRYLIENFPKFWTIPGYKVKIKEYEKDIYSKVLEKEGFSFEEFIQKMKNLGIKGDYRKTFLRAEDIYIKDGRIYFFLPKGSYATMFLKSIFIE</sequence>
<dbReference type="Gene3D" id="3.30.2350.20">
    <property type="entry name" value="TruD, catalytic domain"/>
    <property type="match status" value="2"/>
</dbReference>
<dbReference type="InterPro" id="IPR011760">
    <property type="entry name" value="PsdUridine_synth_TruD_insert"/>
</dbReference>
<keyword evidence="2" id="KW-0819">tRNA processing</keyword>
<evidence type="ECO:0000256" key="2">
    <source>
        <dbReference type="ARBA" id="ARBA00022694"/>
    </source>
</evidence>
<dbReference type="PROSITE" id="PS01268">
    <property type="entry name" value="UPF0024"/>
    <property type="match status" value="1"/>
</dbReference>
<dbReference type="Pfam" id="PF01142">
    <property type="entry name" value="TruD"/>
    <property type="match status" value="2"/>
</dbReference>
<dbReference type="GO" id="GO:0009982">
    <property type="term" value="F:pseudouridine synthase activity"/>
    <property type="evidence" value="ECO:0007669"/>
    <property type="project" value="InterPro"/>
</dbReference>
<dbReference type="AlphaFoldDB" id="A0A285MY86"/>
<dbReference type="OrthoDB" id="10810at2"/>
<dbReference type="InterPro" id="IPR050170">
    <property type="entry name" value="TruD_pseudoU_synthase"/>
</dbReference>
<gene>
    <name evidence="5" type="ORF">SAMN06265182_0037</name>
</gene>
<comment type="similarity">
    <text evidence="1">Belongs to the pseudouridine synthase TruD family.</text>
</comment>
<dbReference type="InterPro" id="IPR001656">
    <property type="entry name" value="PsdUridine_synth_TruD"/>
</dbReference>
<proteinExistence type="inferred from homology"/>
<dbReference type="GO" id="GO:0003723">
    <property type="term" value="F:RNA binding"/>
    <property type="evidence" value="ECO:0007669"/>
    <property type="project" value="InterPro"/>
</dbReference>
<evidence type="ECO:0000259" key="4">
    <source>
        <dbReference type="PROSITE" id="PS50984"/>
    </source>
</evidence>
<evidence type="ECO:0000313" key="5">
    <source>
        <dbReference type="EMBL" id="SNZ02169.1"/>
    </source>
</evidence>
<protein>
    <submittedName>
        <fullName evidence="5">tRNA pseudouridine13 synthase</fullName>
    </submittedName>
</protein>
<dbReference type="GO" id="GO:0001522">
    <property type="term" value="P:pseudouridine synthesis"/>
    <property type="evidence" value="ECO:0007669"/>
    <property type="project" value="InterPro"/>
</dbReference>
<dbReference type="GO" id="GO:0008033">
    <property type="term" value="P:tRNA processing"/>
    <property type="evidence" value="ECO:0007669"/>
    <property type="project" value="UniProtKB-KW"/>
</dbReference>
<dbReference type="PANTHER" id="PTHR47811:SF1">
    <property type="entry name" value="TRNA PSEUDOURIDINE SYNTHASE D"/>
    <property type="match status" value="1"/>
</dbReference>
<dbReference type="Proteomes" id="UP000219036">
    <property type="component" value="Unassembled WGS sequence"/>
</dbReference>
<dbReference type="EMBL" id="OBEI01000001">
    <property type="protein sequence ID" value="SNZ02169.1"/>
    <property type="molecule type" value="Genomic_DNA"/>
</dbReference>
<name>A0A285MY86_9AQUI</name>
<dbReference type="GO" id="GO:0005829">
    <property type="term" value="C:cytosol"/>
    <property type="evidence" value="ECO:0007669"/>
    <property type="project" value="TreeGrafter"/>
</dbReference>
<evidence type="ECO:0000256" key="1">
    <source>
        <dbReference type="ARBA" id="ARBA00007953"/>
    </source>
</evidence>
<feature type="domain" description="TRUD" evidence="4">
    <location>
        <begin position="126"/>
        <end position="264"/>
    </location>
</feature>
<reference evidence="6" key="1">
    <citation type="submission" date="2017-09" db="EMBL/GenBank/DDBJ databases">
        <authorList>
            <person name="Varghese N."/>
            <person name="Submissions S."/>
        </authorList>
    </citation>
    <scope>NUCLEOTIDE SEQUENCE [LARGE SCALE GENOMIC DNA]</scope>
    <source>
        <strain evidence="6">DSM 15103</strain>
    </source>
</reference>
<dbReference type="InterPro" id="IPR042214">
    <property type="entry name" value="TruD_catalytic"/>
</dbReference>
<dbReference type="PANTHER" id="PTHR47811">
    <property type="entry name" value="TRNA PSEUDOURIDINE SYNTHASE D"/>
    <property type="match status" value="1"/>
</dbReference>
<keyword evidence="6" id="KW-1185">Reference proteome</keyword>
<dbReference type="GO" id="GO:0140098">
    <property type="term" value="F:catalytic activity, acting on RNA"/>
    <property type="evidence" value="ECO:0007669"/>
    <property type="project" value="UniProtKB-ARBA"/>
</dbReference>
<organism evidence="5 6">
    <name type="scientific">Persephonella hydrogeniphila</name>
    <dbReference type="NCBI Taxonomy" id="198703"/>
    <lineage>
        <taxon>Bacteria</taxon>
        <taxon>Pseudomonadati</taxon>
        <taxon>Aquificota</taxon>
        <taxon>Aquificia</taxon>
        <taxon>Aquificales</taxon>
        <taxon>Hydrogenothermaceae</taxon>
        <taxon>Persephonella</taxon>
    </lineage>
</organism>
<accession>A0A285MY86</accession>
<evidence type="ECO:0000313" key="6">
    <source>
        <dbReference type="Proteomes" id="UP000219036"/>
    </source>
</evidence>